<comment type="caution">
    <text evidence="1">The sequence shown here is derived from an EMBL/GenBank/DDBJ whole genome shotgun (WGS) entry which is preliminary data.</text>
</comment>
<dbReference type="Pfam" id="PF00657">
    <property type="entry name" value="Lipase_GDSL"/>
    <property type="match status" value="1"/>
</dbReference>
<dbReference type="InterPro" id="IPR036514">
    <property type="entry name" value="SGNH_hydro_sf"/>
</dbReference>
<dbReference type="EMBL" id="NIOJ01000011">
    <property type="protein sequence ID" value="PNU00453.1"/>
    <property type="molecule type" value="Genomic_DNA"/>
</dbReference>
<dbReference type="OrthoDB" id="2513075at2"/>
<accession>A0A2K2FNU7</accession>
<sequence length="248" mass="27996">MKEIIPKDIYKIVVSGDSISKGVIYNEDTGKYTITSNNYVSLIQDKIKGIVCNAAKFGSTIIKGISKLQSEIAKNNPDIVLIEYGGNDCDFDWEDIARNPKAAHSPKTDVKLFRQMLYNEVSALKSKGIIPVLMTLPPLDADRYFKWISKNSAAIANSILEWLGSVNKIYWWHEMYNSVIVNIAEETKTKWIDIRGAFLQTADFTRLLCIDGIHPNEEGHKLIASKIFDYIKSNYGFMLKDGAVLSFE</sequence>
<name>A0A2K2FNU7_9CLOT</name>
<gene>
    <name evidence="1" type="ORF">CDQ84_06430</name>
</gene>
<dbReference type="RefSeq" id="WP_103080902.1">
    <property type="nucleotide sequence ID" value="NZ_CP021850.1"/>
</dbReference>
<dbReference type="GO" id="GO:0004622">
    <property type="term" value="F:phosphatidylcholine lysophospholipase activity"/>
    <property type="evidence" value="ECO:0007669"/>
    <property type="project" value="TreeGrafter"/>
</dbReference>
<dbReference type="Proteomes" id="UP000236151">
    <property type="component" value="Unassembled WGS sequence"/>
</dbReference>
<dbReference type="CDD" id="cd00229">
    <property type="entry name" value="SGNH_hydrolase"/>
    <property type="match status" value="1"/>
</dbReference>
<evidence type="ECO:0000313" key="1">
    <source>
        <dbReference type="EMBL" id="PNU00453.1"/>
    </source>
</evidence>
<dbReference type="PANTHER" id="PTHR30383">
    <property type="entry name" value="THIOESTERASE 1/PROTEASE 1/LYSOPHOSPHOLIPASE L1"/>
    <property type="match status" value="1"/>
</dbReference>
<dbReference type="PANTHER" id="PTHR30383:SF5">
    <property type="entry name" value="SGNH HYDROLASE-TYPE ESTERASE DOMAIN-CONTAINING PROTEIN"/>
    <property type="match status" value="1"/>
</dbReference>
<protein>
    <submittedName>
        <fullName evidence="1">G-D-S-L family lipolytic protein</fullName>
    </submittedName>
</protein>
<dbReference type="InterPro" id="IPR001087">
    <property type="entry name" value="GDSL"/>
</dbReference>
<dbReference type="KEGG" id="cthd:CDO33_04825"/>
<dbReference type="SUPFAM" id="SSF52266">
    <property type="entry name" value="SGNH hydrolase"/>
    <property type="match status" value="1"/>
</dbReference>
<proteinExistence type="predicted"/>
<dbReference type="InterPro" id="IPR051532">
    <property type="entry name" value="Ester_Hydrolysis_Enzymes"/>
</dbReference>
<evidence type="ECO:0000313" key="2">
    <source>
        <dbReference type="Proteomes" id="UP000236151"/>
    </source>
</evidence>
<dbReference type="Gene3D" id="3.40.50.1110">
    <property type="entry name" value="SGNH hydrolase"/>
    <property type="match status" value="1"/>
</dbReference>
<keyword evidence="2" id="KW-1185">Reference proteome</keyword>
<reference evidence="1 2" key="1">
    <citation type="submission" date="2017-06" db="EMBL/GenBank/DDBJ databases">
        <title>Investigating the central metabolism of Clostridium thermosuccinogenes.</title>
        <authorList>
            <person name="Koendjbiharie J.G."/>
            <person name="van Kranenburg R."/>
        </authorList>
    </citation>
    <scope>NUCLEOTIDE SEQUENCE [LARGE SCALE GENOMIC DNA]</scope>
    <source>
        <strain evidence="1 2">DSM 5806</strain>
    </source>
</reference>
<organism evidence="1 2">
    <name type="scientific">Clostridium thermosuccinogenes</name>
    <dbReference type="NCBI Taxonomy" id="84032"/>
    <lineage>
        <taxon>Bacteria</taxon>
        <taxon>Bacillati</taxon>
        <taxon>Bacillota</taxon>
        <taxon>Clostridia</taxon>
        <taxon>Eubacteriales</taxon>
        <taxon>Clostridiaceae</taxon>
        <taxon>Clostridium</taxon>
    </lineage>
</organism>
<dbReference type="AlphaFoldDB" id="A0A2K2FNU7"/>